<dbReference type="AlphaFoldDB" id="A0A139KCL6"/>
<dbReference type="RefSeq" id="WP_022400832.1">
    <property type="nucleotide sequence ID" value="NZ_CP103250.1"/>
</dbReference>
<dbReference type="EMBL" id="JAQNQY010000013">
    <property type="protein sequence ID" value="MDC1753365.1"/>
    <property type="molecule type" value="Genomic_DNA"/>
</dbReference>
<reference evidence="11" key="4">
    <citation type="submission" date="2022-10" db="EMBL/GenBank/DDBJ databases">
        <title>Human gut microbiome strain richness.</title>
        <authorList>
            <person name="Chen-Liaw A."/>
        </authorList>
    </citation>
    <scope>NUCLEOTIDE SEQUENCE</scope>
    <source>
        <strain evidence="11">A1_m1001262Bd0_191120</strain>
    </source>
</reference>
<name>A0A139KCL6_BACUN</name>
<accession>A0A139KCL6</accession>
<feature type="transmembrane region" description="Helical" evidence="6">
    <location>
        <begin position="21"/>
        <end position="42"/>
    </location>
</feature>
<evidence type="ECO:0000256" key="6">
    <source>
        <dbReference type="SAM" id="Phobius"/>
    </source>
</evidence>
<reference evidence="18 19" key="3">
    <citation type="journal article" date="2019" name="Nat. Med.">
        <title>A library of human gut bacterial isolates paired with longitudinal multiomics data enables mechanistic microbiome research.</title>
        <authorList>
            <person name="Poyet M."/>
            <person name="Groussin M."/>
            <person name="Gibbons S.M."/>
            <person name="Avila-Pacheco J."/>
            <person name="Jiang X."/>
            <person name="Kearney S.M."/>
            <person name="Perrotta A.R."/>
            <person name="Berdy B."/>
            <person name="Zhao S."/>
            <person name="Lieberman T.D."/>
            <person name="Swanson P.K."/>
            <person name="Smith M."/>
            <person name="Roesemann S."/>
            <person name="Alexander J.E."/>
            <person name="Rich S.A."/>
            <person name="Livny J."/>
            <person name="Vlamakis H."/>
            <person name="Clish C."/>
            <person name="Bullock K."/>
            <person name="Deik A."/>
            <person name="Scott J."/>
            <person name="Pierce K.A."/>
            <person name="Xavier R.J."/>
            <person name="Alm E.J."/>
        </authorList>
    </citation>
    <scope>NUCLEOTIDE SEQUENCE [LARGE SCALE GENOMIC DNA]</scope>
    <source>
        <strain evidence="9 18">BIOML-A42</strain>
        <strain evidence="10 19">BIOML-A5</strain>
    </source>
</reference>
<dbReference type="Proteomes" id="UP001218502">
    <property type="component" value="Unassembled WGS sequence"/>
</dbReference>
<reference evidence="16 17" key="2">
    <citation type="submission" date="2018-08" db="EMBL/GenBank/DDBJ databases">
        <title>A genome reference for cultivated species of the human gut microbiota.</title>
        <authorList>
            <person name="Zou Y."/>
            <person name="Xue W."/>
            <person name="Luo G."/>
        </authorList>
    </citation>
    <scope>NUCLEOTIDE SEQUENCE [LARGE SCALE GENOMIC DNA]</scope>
    <source>
        <strain evidence="13 17">AM50-4</strain>
        <strain evidence="12 16">TM04-30</strain>
    </source>
</reference>
<organism evidence="9 18">
    <name type="scientific">Bacteroides uniformis</name>
    <dbReference type="NCBI Taxonomy" id="820"/>
    <lineage>
        <taxon>Bacteria</taxon>
        <taxon>Pseudomonadati</taxon>
        <taxon>Bacteroidota</taxon>
        <taxon>Bacteroidia</taxon>
        <taxon>Bacteroidales</taxon>
        <taxon>Bacteroidaceae</taxon>
        <taxon>Bacteroides</taxon>
    </lineage>
</organism>
<dbReference type="EMBL" id="QSEE01000006">
    <property type="protein sequence ID" value="RGZ49562.1"/>
    <property type="molecule type" value="Genomic_DNA"/>
</dbReference>
<dbReference type="EMBL" id="CZAO01000004">
    <property type="protein sequence ID" value="CUP19480.1"/>
    <property type="molecule type" value="Genomic_DNA"/>
</dbReference>
<reference evidence="14 15" key="1">
    <citation type="submission" date="2015-09" db="EMBL/GenBank/DDBJ databases">
        <authorList>
            <consortium name="Pathogen Informatics"/>
        </authorList>
    </citation>
    <scope>NUCLEOTIDE SEQUENCE [LARGE SCALE GENOMIC DNA]</scope>
    <source>
        <strain evidence="7 14">2789STDY5834847</strain>
        <strain evidence="8 15">2789STDY5834898</strain>
    </source>
</reference>
<keyword evidence="3 6" id="KW-0812">Transmembrane</keyword>
<dbReference type="PANTHER" id="PTHR30250">
    <property type="entry name" value="PST FAMILY PREDICTED COLANIC ACID TRANSPORTER"/>
    <property type="match status" value="1"/>
</dbReference>
<feature type="transmembrane region" description="Helical" evidence="6">
    <location>
        <begin position="302"/>
        <end position="324"/>
    </location>
</feature>
<dbReference type="InterPro" id="IPR050833">
    <property type="entry name" value="Poly_Biosynth_Transport"/>
</dbReference>
<keyword evidence="4 6" id="KW-1133">Transmembrane helix</keyword>
<evidence type="ECO:0000256" key="4">
    <source>
        <dbReference type="ARBA" id="ARBA00022989"/>
    </source>
</evidence>
<sequence length="422" mass="47632">MDSIRYIQVIKNLLKDGFAHVFVGTFFNKAVAMISSVVVARIVDKTDYAYLTYSETLYGYLTLFLGLGMSTALLKVCSGKETTSEDKAYLAFALKYGVVFEILITTLFCVSVCLLVLPFPQSKTYIVATVLYPTIYYGYDLLTSFVRSKQQNKAYAWYSLTYSFVTCVLTIAFVLLFSAMGVVVARYMALVLMIGFLWHLLKGKLVDLRQSKLSNNNLRQFMAMSVSLMAANALSGMMPINENLLVGNIIADEATTANFRVAGLFPQMVILVAQSVMIYYFPIIAEMDNKHQNSRRMVLKIAFLNAGLVFGAIIIGMCLTPWLIVTCYSEKYVDAVPIAMLLWLVHGINAAFRIVPINMLIAIRKYQFNLYMNAVSVIIQFLLGWYFLTKFGIYGVMYGTALIYGLTSILYWIYYLKYSKSI</sequence>
<dbReference type="PATRIC" id="fig|820.27.peg.1144"/>
<evidence type="ECO:0000256" key="5">
    <source>
        <dbReference type="ARBA" id="ARBA00023136"/>
    </source>
</evidence>
<evidence type="ECO:0000313" key="17">
    <source>
        <dbReference type="Proteomes" id="UP000283684"/>
    </source>
</evidence>
<gene>
    <name evidence="13" type="ORF">DW988_08255</name>
    <name evidence="12" type="ORF">DXD40_12870</name>
    <name evidence="7" type="ORF">ERS852462_02864</name>
    <name evidence="8" type="ORF">ERS852510_01029</name>
    <name evidence="10" type="ORF">GAP47_07210</name>
    <name evidence="9" type="ORF">GAQ56_13660</name>
    <name evidence="11" type="ORF">POY80_13035</name>
</gene>
<feature type="transmembrane region" description="Helical" evidence="6">
    <location>
        <begin position="57"/>
        <end position="77"/>
    </location>
</feature>
<feature type="transmembrane region" description="Helical" evidence="6">
    <location>
        <begin position="154"/>
        <end position="177"/>
    </location>
</feature>
<dbReference type="EMBL" id="WCTL01000004">
    <property type="protein sequence ID" value="KAB4238478.1"/>
    <property type="molecule type" value="Genomic_DNA"/>
</dbReference>
<feature type="transmembrane region" description="Helical" evidence="6">
    <location>
        <begin position="368"/>
        <end position="387"/>
    </location>
</feature>
<comment type="subcellular location">
    <subcellularLocation>
        <location evidence="1">Cell membrane</location>
        <topology evidence="1">Multi-pass membrane protein</topology>
    </subcellularLocation>
</comment>
<dbReference type="EMBL" id="CZAF01000008">
    <property type="protein sequence ID" value="CUP18654.1"/>
    <property type="molecule type" value="Genomic_DNA"/>
</dbReference>
<dbReference type="Proteomes" id="UP000095614">
    <property type="component" value="Unassembled WGS sequence"/>
</dbReference>
<protein>
    <submittedName>
        <fullName evidence="9">Oligosaccharide flippase family protein</fullName>
    </submittedName>
    <submittedName>
        <fullName evidence="7">Polysaccharide biosynthesis protein</fullName>
    </submittedName>
</protein>
<evidence type="ECO:0000313" key="12">
    <source>
        <dbReference type="EMBL" id="RGJ92557.1"/>
    </source>
</evidence>
<feature type="transmembrane region" description="Helical" evidence="6">
    <location>
        <begin position="393"/>
        <end position="416"/>
    </location>
</feature>
<dbReference type="Pfam" id="PF01943">
    <property type="entry name" value="Polysacc_synt"/>
    <property type="match status" value="1"/>
</dbReference>
<evidence type="ECO:0000313" key="10">
    <source>
        <dbReference type="EMBL" id="KAB4238478.1"/>
    </source>
</evidence>
<evidence type="ECO:0000313" key="18">
    <source>
        <dbReference type="Proteomes" id="UP000432488"/>
    </source>
</evidence>
<keyword evidence="5 6" id="KW-0472">Membrane</keyword>
<evidence type="ECO:0000313" key="15">
    <source>
        <dbReference type="Proteomes" id="UP000095766"/>
    </source>
</evidence>
<feature type="transmembrane region" description="Helical" evidence="6">
    <location>
        <begin position="336"/>
        <end position="356"/>
    </location>
</feature>
<dbReference type="InterPro" id="IPR002797">
    <property type="entry name" value="Polysacc_synth"/>
</dbReference>
<dbReference type="EMBL" id="QSPV01000010">
    <property type="protein sequence ID" value="RGJ92557.1"/>
    <property type="molecule type" value="Genomic_DNA"/>
</dbReference>
<feature type="transmembrane region" description="Helical" evidence="6">
    <location>
        <begin position="125"/>
        <end position="142"/>
    </location>
</feature>
<evidence type="ECO:0000313" key="8">
    <source>
        <dbReference type="EMBL" id="CUP19480.1"/>
    </source>
</evidence>
<feature type="transmembrane region" description="Helical" evidence="6">
    <location>
        <begin position="221"/>
        <end position="241"/>
    </location>
</feature>
<proteinExistence type="predicted"/>
<evidence type="ECO:0000313" key="9">
    <source>
        <dbReference type="EMBL" id="KAB4090157.1"/>
    </source>
</evidence>
<evidence type="ECO:0000313" key="7">
    <source>
        <dbReference type="EMBL" id="CUP18654.1"/>
    </source>
</evidence>
<dbReference type="OrthoDB" id="43925at2"/>
<dbReference type="Proteomes" id="UP000283684">
    <property type="component" value="Unassembled WGS sequence"/>
</dbReference>
<keyword evidence="2" id="KW-1003">Cell membrane</keyword>
<evidence type="ECO:0000313" key="14">
    <source>
        <dbReference type="Proteomes" id="UP000095614"/>
    </source>
</evidence>
<evidence type="ECO:0000313" key="13">
    <source>
        <dbReference type="EMBL" id="RGZ49562.1"/>
    </source>
</evidence>
<dbReference type="EMBL" id="WCUV01000009">
    <property type="protein sequence ID" value="KAB4090157.1"/>
    <property type="molecule type" value="Genomic_DNA"/>
</dbReference>
<dbReference type="Proteomes" id="UP000432488">
    <property type="component" value="Unassembled WGS sequence"/>
</dbReference>
<evidence type="ECO:0000313" key="11">
    <source>
        <dbReference type="EMBL" id="MDC1753365.1"/>
    </source>
</evidence>
<dbReference type="Proteomes" id="UP000095766">
    <property type="component" value="Unassembled WGS sequence"/>
</dbReference>
<feature type="transmembrane region" description="Helical" evidence="6">
    <location>
        <begin position="261"/>
        <end position="281"/>
    </location>
</feature>
<feature type="transmembrane region" description="Helical" evidence="6">
    <location>
        <begin position="183"/>
        <end position="201"/>
    </location>
</feature>
<evidence type="ECO:0000313" key="16">
    <source>
        <dbReference type="Proteomes" id="UP000260844"/>
    </source>
</evidence>
<dbReference type="PANTHER" id="PTHR30250:SF11">
    <property type="entry name" value="O-ANTIGEN TRANSPORTER-RELATED"/>
    <property type="match status" value="1"/>
</dbReference>
<dbReference type="GO" id="GO:0005886">
    <property type="term" value="C:plasma membrane"/>
    <property type="evidence" value="ECO:0007669"/>
    <property type="project" value="UniProtKB-SubCell"/>
</dbReference>
<evidence type="ECO:0000256" key="2">
    <source>
        <dbReference type="ARBA" id="ARBA00022475"/>
    </source>
</evidence>
<evidence type="ECO:0000256" key="1">
    <source>
        <dbReference type="ARBA" id="ARBA00004651"/>
    </source>
</evidence>
<feature type="transmembrane region" description="Helical" evidence="6">
    <location>
        <begin position="98"/>
        <end position="119"/>
    </location>
</feature>
<evidence type="ECO:0000256" key="3">
    <source>
        <dbReference type="ARBA" id="ARBA00022692"/>
    </source>
</evidence>
<dbReference type="Proteomes" id="UP000462376">
    <property type="component" value="Unassembled WGS sequence"/>
</dbReference>
<dbReference type="Proteomes" id="UP000260844">
    <property type="component" value="Unassembled WGS sequence"/>
</dbReference>
<evidence type="ECO:0000313" key="19">
    <source>
        <dbReference type="Proteomes" id="UP000462376"/>
    </source>
</evidence>